<organism evidence="7 8">
    <name type="scientific">Candidatus Niyogibacteria bacterium RIFCSPLOWO2_12_FULL_41_13</name>
    <dbReference type="NCBI Taxonomy" id="1801726"/>
    <lineage>
        <taxon>Bacteria</taxon>
        <taxon>Candidatus Niyogiibacteriota</taxon>
    </lineage>
</organism>
<evidence type="ECO:0000256" key="2">
    <source>
        <dbReference type="ARBA" id="ARBA00022729"/>
    </source>
</evidence>
<dbReference type="GO" id="GO:0016491">
    <property type="term" value="F:oxidoreductase activity"/>
    <property type="evidence" value="ECO:0007669"/>
    <property type="project" value="UniProtKB-KW"/>
</dbReference>
<dbReference type="Pfam" id="PF13462">
    <property type="entry name" value="Thioredoxin_4"/>
    <property type="match status" value="1"/>
</dbReference>
<evidence type="ECO:0000256" key="3">
    <source>
        <dbReference type="ARBA" id="ARBA00023002"/>
    </source>
</evidence>
<keyword evidence="4" id="KW-1015">Disulfide bond</keyword>
<dbReference type="PANTHER" id="PTHR13887:SF14">
    <property type="entry name" value="DISULFIDE BOND FORMATION PROTEIN D"/>
    <property type="match status" value="1"/>
</dbReference>
<protein>
    <recommendedName>
        <fullName evidence="6">Thioredoxin domain-containing protein</fullName>
    </recommendedName>
</protein>
<evidence type="ECO:0000256" key="5">
    <source>
        <dbReference type="ARBA" id="ARBA00023284"/>
    </source>
</evidence>
<feature type="domain" description="Thioredoxin" evidence="6">
    <location>
        <begin position="1"/>
        <end position="173"/>
    </location>
</feature>
<reference evidence="7 8" key="1">
    <citation type="journal article" date="2016" name="Nat. Commun.">
        <title>Thousands of microbial genomes shed light on interconnected biogeochemical processes in an aquifer system.</title>
        <authorList>
            <person name="Anantharaman K."/>
            <person name="Brown C.T."/>
            <person name="Hug L.A."/>
            <person name="Sharon I."/>
            <person name="Castelle C.J."/>
            <person name="Probst A.J."/>
            <person name="Thomas B.C."/>
            <person name="Singh A."/>
            <person name="Wilkins M.J."/>
            <person name="Karaoz U."/>
            <person name="Brodie E.L."/>
            <person name="Williams K.H."/>
            <person name="Hubbard S.S."/>
            <person name="Banfield J.F."/>
        </authorList>
    </citation>
    <scope>NUCLEOTIDE SEQUENCE [LARGE SCALE GENOMIC DNA]</scope>
</reference>
<evidence type="ECO:0000256" key="4">
    <source>
        <dbReference type="ARBA" id="ARBA00023157"/>
    </source>
</evidence>
<dbReference type="AlphaFoldDB" id="A0A1G2F419"/>
<evidence type="ECO:0000313" key="7">
    <source>
        <dbReference type="EMBL" id="OGZ32769.1"/>
    </source>
</evidence>
<dbReference type="PANTHER" id="PTHR13887">
    <property type="entry name" value="GLUTATHIONE S-TRANSFERASE KAPPA"/>
    <property type="match status" value="1"/>
</dbReference>
<gene>
    <name evidence="7" type="ORF">A3H02_02030</name>
</gene>
<dbReference type="InterPro" id="IPR013766">
    <property type="entry name" value="Thioredoxin_domain"/>
</dbReference>
<evidence type="ECO:0000256" key="1">
    <source>
        <dbReference type="ARBA" id="ARBA00005791"/>
    </source>
</evidence>
<dbReference type="SUPFAM" id="SSF52833">
    <property type="entry name" value="Thioredoxin-like"/>
    <property type="match status" value="1"/>
</dbReference>
<evidence type="ECO:0000313" key="8">
    <source>
        <dbReference type="Proteomes" id="UP000176787"/>
    </source>
</evidence>
<dbReference type="EMBL" id="MHMS01000002">
    <property type="protein sequence ID" value="OGZ32769.1"/>
    <property type="molecule type" value="Genomic_DNA"/>
</dbReference>
<keyword evidence="5" id="KW-0676">Redox-active center</keyword>
<sequence>MSPNDWIKGKKEAKNTLIEYSDFQCPACGLYYPLLKQLSREFGENMMFVYRHFPLQQHKNAKPAAYASEAAGKQDKFWEMHDLIFENQDEWSAKSDDKAKEIFIKYAGSLNLNIEKFKNDLNLEEINKKVESDFQSGLKLKVNATPTFFLNGEKLQNPRSYDELKNIIQQTIQTAS</sequence>
<dbReference type="Gene3D" id="3.40.30.10">
    <property type="entry name" value="Glutaredoxin"/>
    <property type="match status" value="1"/>
</dbReference>
<evidence type="ECO:0000259" key="6">
    <source>
        <dbReference type="PROSITE" id="PS51352"/>
    </source>
</evidence>
<dbReference type="STRING" id="1801726.A3H02_02030"/>
<name>A0A1G2F419_9BACT</name>
<dbReference type="PROSITE" id="PS51352">
    <property type="entry name" value="THIOREDOXIN_2"/>
    <property type="match status" value="1"/>
</dbReference>
<keyword evidence="3" id="KW-0560">Oxidoreductase</keyword>
<proteinExistence type="inferred from homology"/>
<comment type="caution">
    <text evidence="7">The sequence shown here is derived from an EMBL/GenBank/DDBJ whole genome shotgun (WGS) entry which is preliminary data.</text>
</comment>
<accession>A0A1G2F419</accession>
<keyword evidence="2" id="KW-0732">Signal</keyword>
<dbReference type="InterPro" id="IPR012336">
    <property type="entry name" value="Thioredoxin-like_fold"/>
</dbReference>
<dbReference type="Proteomes" id="UP000176787">
    <property type="component" value="Unassembled WGS sequence"/>
</dbReference>
<dbReference type="InterPro" id="IPR036249">
    <property type="entry name" value="Thioredoxin-like_sf"/>
</dbReference>
<comment type="similarity">
    <text evidence="1">Belongs to the thioredoxin family. DsbA subfamily.</text>
</comment>